<dbReference type="PRINTS" id="PR00455">
    <property type="entry name" value="HTHTETR"/>
</dbReference>
<keyword evidence="1" id="KW-0805">Transcription regulation</keyword>
<evidence type="ECO:0000259" key="5">
    <source>
        <dbReference type="PROSITE" id="PS50977"/>
    </source>
</evidence>
<keyword evidence="2 4" id="KW-0238">DNA-binding</keyword>
<dbReference type="Gene3D" id="1.10.10.60">
    <property type="entry name" value="Homeodomain-like"/>
    <property type="match status" value="1"/>
</dbReference>
<dbReference type="PANTHER" id="PTHR30055:SF238">
    <property type="entry name" value="MYCOFACTOCIN BIOSYNTHESIS TRANSCRIPTIONAL REGULATOR MFTR-RELATED"/>
    <property type="match status" value="1"/>
</dbReference>
<evidence type="ECO:0000256" key="4">
    <source>
        <dbReference type="PROSITE-ProRule" id="PRU00335"/>
    </source>
</evidence>
<dbReference type="PROSITE" id="PS01081">
    <property type="entry name" value="HTH_TETR_1"/>
    <property type="match status" value="1"/>
</dbReference>
<dbReference type="RefSeq" id="WP_208267961.1">
    <property type="nucleotide sequence ID" value="NZ_BAAAGM010000023.1"/>
</dbReference>
<dbReference type="SUPFAM" id="SSF46689">
    <property type="entry name" value="Homeodomain-like"/>
    <property type="match status" value="1"/>
</dbReference>
<reference evidence="6 7" key="1">
    <citation type="submission" date="2021-03" db="EMBL/GenBank/DDBJ databases">
        <authorList>
            <person name="Kanchanasin P."/>
            <person name="Saeng-In P."/>
            <person name="Phongsopitanun W."/>
            <person name="Yuki M."/>
            <person name="Kudo T."/>
            <person name="Ohkuma M."/>
            <person name="Tanasupawat S."/>
        </authorList>
    </citation>
    <scope>NUCLEOTIDE SEQUENCE [LARGE SCALE GENOMIC DNA]</scope>
    <source>
        <strain evidence="6 7">L46</strain>
    </source>
</reference>
<accession>A0ABS3QZT7</accession>
<proteinExistence type="predicted"/>
<organism evidence="6 7">
    <name type="scientific">Actinomadura nitritigenes</name>
    <dbReference type="NCBI Taxonomy" id="134602"/>
    <lineage>
        <taxon>Bacteria</taxon>
        <taxon>Bacillati</taxon>
        <taxon>Actinomycetota</taxon>
        <taxon>Actinomycetes</taxon>
        <taxon>Streptosporangiales</taxon>
        <taxon>Thermomonosporaceae</taxon>
        <taxon>Actinomadura</taxon>
    </lineage>
</organism>
<dbReference type="InterPro" id="IPR023772">
    <property type="entry name" value="DNA-bd_HTH_TetR-type_CS"/>
</dbReference>
<dbReference type="Pfam" id="PF17754">
    <property type="entry name" value="TetR_C_14"/>
    <property type="match status" value="1"/>
</dbReference>
<evidence type="ECO:0000313" key="6">
    <source>
        <dbReference type="EMBL" id="MBO2439515.1"/>
    </source>
</evidence>
<dbReference type="Pfam" id="PF00440">
    <property type="entry name" value="TetR_N"/>
    <property type="match status" value="1"/>
</dbReference>
<protein>
    <submittedName>
        <fullName evidence="6">TetR family transcriptional regulator</fullName>
    </submittedName>
</protein>
<dbReference type="EMBL" id="JAGEOK010000011">
    <property type="protein sequence ID" value="MBO2439515.1"/>
    <property type="molecule type" value="Genomic_DNA"/>
</dbReference>
<dbReference type="InterPro" id="IPR050109">
    <property type="entry name" value="HTH-type_TetR-like_transc_reg"/>
</dbReference>
<evidence type="ECO:0000256" key="2">
    <source>
        <dbReference type="ARBA" id="ARBA00023125"/>
    </source>
</evidence>
<evidence type="ECO:0000313" key="7">
    <source>
        <dbReference type="Proteomes" id="UP000666915"/>
    </source>
</evidence>
<dbReference type="InterPro" id="IPR041347">
    <property type="entry name" value="MftR_C"/>
</dbReference>
<dbReference type="InterPro" id="IPR001647">
    <property type="entry name" value="HTH_TetR"/>
</dbReference>
<keyword evidence="7" id="KW-1185">Reference proteome</keyword>
<evidence type="ECO:0000256" key="1">
    <source>
        <dbReference type="ARBA" id="ARBA00023015"/>
    </source>
</evidence>
<sequence length="196" mass="21703">MDDAERAGLRERTRRAVRAELAELALRLFVERGYEETTVDDIAVAAGLSKRSFFRYFPSKEDVVFGDVEELAGRVAEAVRARPAEEPPWAVLRAVLREWGERIQSAQGDAAVLRLIESSPALRARLNQRRDAMRDRVAIALCERPDSGLDAFTADLLTGCAAVALDAANREWLRCDGAADRTDLIDRAFDVMAPAS</sequence>
<dbReference type="InterPro" id="IPR009057">
    <property type="entry name" value="Homeodomain-like_sf"/>
</dbReference>
<dbReference type="PROSITE" id="PS50977">
    <property type="entry name" value="HTH_TETR_2"/>
    <property type="match status" value="1"/>
</dbReference>
<comment type="caution">
    <text evidence="6">The sequence shown here is derived from an EMBL/GenBank/DDBJ whole genome shotgun (WGS) entry which is preliminary data.</text>
</comment>
<keyword evidence="3" id="KW-0804">Transcription</keyword>
<dbReference type="PANTHER" id="PTHR30055">
    <property type="entry name" value="HTH-TYPE TRANSCRIPTIONAL REGULATOR RUTR"/>
    <property type="match status" value="1"/>
</dbReference>
<name>A0ABS3QZT7_9ACTN</name>
<dbReference type="Proteomes" id="UP000666915">
    <property type="component" value="Unassembled WGS sequence"/>
</dbReference>
<feature type="domain" description="HTH tetR-type" evidence="5">
    <location>
        <begin position="15"/>
        <end position="75"/>
    </location>
</feature>
<feature type="DNA-binding region" description="H-T-H motif" evidence="4">
    <location>
        <begin position="38"/>
        <end position="57"/>
    </location>
</feature>
<evidence type="ECO:0000256" key="3">
    <source>
        <dbReference type="ARBA" id="ARBA00023163"/>
    </source>
</evidence>
<gene>
    <name evidence="6" type="ORF">J4557_18485</name>
</gene>
<dbReference type="Gene3D" id="1.10.357.10">
    <property type="entry name" value="Tetracycline Repressor, domain 2"/>
    <property type="match status" value="1"/>
</dbReference>